<evidence type="ECO:0000313" key="3">
    <source>
        <dbReference type="Proteomes" id="UP001159405"/>
    </source>
</evidence>
<feature type="region of interest" description="Disordered" evidence="1">
    <location>
        <begin position="102"/>
        <end position="142"/>
    </location>
</feature>
<accession>A0ABN8RXJ8</accession>
<protein>
    <submittedName>
        <fullName evidence="2">Uncharacterized protein</fullName>
    </submittedName>
</protein>
<dbReference type="EMBL" id="CALNXK010000348">
    <property type="protein sequence ID" value="CAH3183268.1"/>
    <property type="molecule type" value="Genomic_DNA"/>
</dbReference>
<gene>
    <name evidence="2" type="ORF">PLOB_00028188</name>
</gene>
<name>A0ABN8RXJ8_9CNID</name>
<evidence type="ECO:0000256" key="1">
    <source>
        <dbReference type="SAM" id="MobiDB-lite"/>
    </source>
</evidence>
<sequence>MAQQGPPRTGLTHKASITDLVKDLELLRVDTKDYGETMDSMGRALDLRIEELKTNNGTLLEGYNKIVKDLKQTHKQRHALKDCYSKIKKVLSNTQGISLQEEADFRNRAEKMQQGSQKQEIHSSRSWRDQRGEKQPDKPITK</sequence>
<evidence type="ECO:0000313" key="2">
    <source>
        <dbReference type="EMBL" id="CAH3183268.1"/>
    </source>
</evidence>
<comment type="caution">
    <text evidence="2">The sequence shown here is derived from an EMBL/GenBank/DDBJ whole genome shotgun (WGS) entry which is preliminary data.</text>
</comment>
<feature type="compositionally biased region" description="Basic and acidic residues" evidence="1">
    <location>
        <begin position="119"/>
        <end position="142"/>
    </location>
</feature>
<proteinExistence type="predicted"/>
<dbReference type="Proteomes" id="UP001159405">
    <property type="component" value="Unassembled WGS sequence"/>
</dbReference>
<keyword evidence="3" id="KW-1185">Reference proteome</keyword>
<organism evidence="2 3">
    <name type="scientific">Porites lobata</name>
    <dbReference type="NCBI Taxonomy" id="104759"/>
    <lineage>
        <taxon>Eukaryota</taxon>
        <taxon>Metazoa</taxon>
        <taxon>Cnidaria</taxon>
        <taxon>Anthozoa</taxon>
        <taxon>Hexacorallia</taxon>
        <taxon>Scleractinia</taxon>
        <taxon>Fungiina</taxon>
        <taxon>Poritidae</taxon>
        <taxon>Porites</taxon>
    </lineage>
</organism>
<reference evidence="2 3" key="1">
    <citation type="submission" date="2022-05" db="EMBL/GenBank/DDBJ databases">
        <authorList>
            <consortium name="Genoscope - CEA"/>
            <person name="William W."/>
        </authorList>
    </citation>
    <scope>NUCLEOTIDE SEQUENCE [LARGE SCALE GENOMIC DNA]</scope>
</reference>